<feature type="region of interest" description="Disordered" evidence="1">
    <location>
        <begin position="1"/>
        <end position="78"/>
    </location>
</feature>
<dbReference type="AlphaFoldDB" id="A0A9P1JUG2"/>
<accession>A0A9P1JUG2</accession>
<gene>
    <name evidence="2" type="ORF">AZOBR_p130178</name>
</gene>
<geneLocation type="plasmid" evidence="2 3">
    <name>AZOBR_p1</name>
</geneLocation>
<name>A0A9P1JUG2_9PROT</name>
<reference evidence="2 3" key="1">
    <citation type="journal article" date="2011" name="PLoS Genet.">
        <title>Azospirillum genomes reveal transition of bacteria from aquatic to terrestrial environments.</title>
        <authorList>
            <person name="Wisniewski-Dye F."/>
            <person name="Borziak K."/>
            <person name="Khalsa-Moyers G."/>
            <person name="Alexandre G."/>
            <person name="Sukharnikov L.O."/>
            <person name="Wuichet K."/>
            <person name="Hurst G.B."/>
            <person name="McDonald W.H."/>
            <person name="Robertson J.S."/>
            <person name="Barbe V."/>
            <person name="Calteau A."/>
            <person name="Rouy Z."/>
            <person name="Mangenot S."/>
            <person name="Prigent-Combaret C."/>
            <person name="Normand P."/>
            <person name="Boyer M."/>
            <person name="Siguier P."/>
            <person name="Dessaux Y."/>
            <person name="Elmerich C."/>
            <person name="Condemine G."/>
            <person name="Krishnen G."/>
            <person name="Kennedy I."/>
            <person name="Paterson A.H."/>
            <person name="Gonzalez V."/>
            <person name="Mavingui P."/>
            <person name="Zhulin I.B."/>
        </authorList>
    </citation>
    <scope>NUCLEOTIDE SEQUENCE [LARGE SCALE GENOMIC DNA]</scope>
    <source>
        <strain evidence="2 3">Sp245</strain>
    </source>
</reference>
<evidence type="ECO:0000313" key="2">
    <source>
        <dbReference type="EMBL" id="CCC99990.1"/>
    </source>
</evidence>
<keyword evidence="3" id="KW-1185">Reference proteome</keyword>
<evidence type="ECO:0000256" key="1">
    <source>
        <dbReference type="SAM" id="MobiDB-lite"/>
    </source>
</evidence>
<protein>
    <submittedName>
        <fullName evidence="2">Uncharacterized protein</fullName>
    </submittedName>
</protein>
<dbReference type="Proteomes" id="UP000007319">
    <property type="component" value="Plasmid AZOBR_p1"/>
</dbReference>
<organism evidence="2 3">
    <name type="scientific">Azospirillum baldaniorum</name>
    <dbReference type="NCBI Taxonomy" id="1064539"/>
    <lineage>
        <taxon>Bacteria</taxon>
        <taxon>Pseudomonadati</taxon>
        <taxon>Pseudomonadota</taxon>
        <taxon>Alphaproteobacteria</taxon>
        <taxon>Rhodospirillales</taxon>
        <taxon>Azospirillaceae</taxon>
        <taxon>Azospirillum</taxon>
    </lineage>
</organism>
<dbReference type="EMBL" id="HE577328">
    <property type="protein sequence ID" value="CCC99990.1"/>
    <property type="molecule type" value="Genomic_DNA"/>
</dbReference>
<dbReference type="KEGG" id="abs:AZOBR_p130178"/>
<sequence>MHVPRSGADPAEDHRLRHGGQHHAGAALRPHLAGPWDGAGHRRHGQGRRVEPDRRPDDGGGHGGPPPRLTFAAGKRQRRTELLEKRLAELWSMAVSATDAPTAMTMAAAKPSSMAFMGDAPGT</sequence>
<keyword evidence="2" id="KW-0614">Plasmid</keyword>
<evidence type="ECO:0000313" key="3">
    <source>
        <dbReference type="Proteomes" id="UP000007319"/>
    </source>
</evidence>
<feature type="compositionally biased region" description="Basic and acidic residues" evidence="1">
    <location>
        <begin position="48"/>
        <end position="60"/>
    </location>
</feature>
<proteinExistence type="predicted"/>